<dbReference type="SUPFAM" id="SSF52540">
    <property type="entry name" value="P-loop containing nucleoside triphosphate hydrolases"/>
    <property type="match status" value="1"/>
</dbReference>
<evidence type="ECO:0000313" key="9">
    <source>
        <dbReference type="Proteomes" id="UP000069940"/>
    </source>
</evidence>
<dbReference type="InterPro" id="IPR044539">
    <property type="entry name" value="Pch2-like"/>
</dbReference>
<dbReference type="EnsemblMetazoa" id="AALFPA23_008213.R11062">
    <property type="protein sequence ID" value="AALFPA23_008213.P11062"/>
    <property type="gene ID" value="AALFPA23_008213"/>
</dbReference>
<keyword evidence="3 5" id="KW-0067">ATP-binding</keyword>
<dbReference type="InterPro" id="IPR003593">
    <property type="entry name" value="AAA+_ATPase"/>
</dbReference>
<evidence type="ECO:0000256" key="2">
    <source>
        <dbReference type="ARBA" id="ARBA00022741"/>
    </source>
</evidence>
<dbReference type="PRINTS" id="PR00300">
    <property type="entry name" value="CLPPROTEASEA"/>
</dbReference>
<keyword evidence="4" id="KW-0469">Meiosis</keyword>
<dbReference type="InterPro" id="IPR001270">
    <property type="entry name" value="ClpA/B"/>
</dbReference>
<name>A0ABM1YDR1_AEDAL</name>
<evidence type="ECO:0000259" key="7">
    <source>
        <dbReference type="SMART" id="SM00382"/>
    </source>
</evidence>
<sequence>MHTMEPINIEIACSRGFNKKSPNAELIKAIHQYLTEHKALPKDYVFKVAYPNVESVTICNGLEEQNPRTDLRMFTYLLNDEASEEETIQQDGDEIQIANHWLLPTRDFHGMWESLIYEEDMKHELLSFVQTTMLFSQKKVNPNLIACNRLILLHGPPGTGKTSLCKALAQKLAVRMSEDYNHAHLVEINSHSLFSKWFSESGKLVQKVFDQIHNLCQDRTSLVCVLVDEVESIAFARDAISNNEPSDSIRVVNAVLTQLDRIRKYPNVFVLATSNLTGRIDLAFLDRADIVQYIGNPSLPAIYEIYRSTLKNLQDVGIVTDPDELPPLAQSEASVVSKNLKSLAELSVGMSGRSLRKVPFLAHALFVKQEQTTLLKFLGAMRSTVRKVKNDRKMLKEKIAVSGRASAGEDSGNFEGSVMNGGSSEYQESLGPLH</sequence>
<feature type="domain" description="AAA+ ATPase" evidence="7">
    <location>
        <begin position="147"/>
        <end position="298"/>
    </location>
</feature>
<evidence type="ECO:0000256" key="1">
    <source>
        <dbReference type="ARBA" id="ARBA00007271"/>
    </source>
</evidence>
<dbReference type="InterPro" id="IPR003960">
    <property type="entry name" value="ATPase_AAA_CS"/>
</dbReference>
<proteinExistence type="inferred from homology"/>
<feature type="region of interest" description="Disordered" evidence="6">
    <location>
        <begin position="406"/>
        <end position="434"/>
    </location>
</feature>
<reference evidence="8" key="2">
    <citation type="submission" date="2025-05" db="UniProtKB">
        <authorList>
            <consortium name="EnsemblMetazoa"/>
        </authorList>
    </citation>
    <scope>IDENTIFICATION</scope>
    <source>
        <strain evidence="8">Foshan</strain>
    </source>
</reference>
<accession>A0ABM1YDR1</accession>
<dbReference type="PANTHER" id="PTHR45991">
    <property type="entry name" value="PACHYTENE CHECKPOINT PROTEIN 2"/>
    <property type="match status" value="1"/>
</dbReference>
<dbReference type="Gene3D" id="3.40.50.300">
    <property type="entry name" value="P-loop containing nucleotide triphosphate hydrolases"/>
    <property type="match status" value="1"/>
</dbReference>
<protein>
    <recommendedName>
        <fullName evidence="7">AAA+ ATPase domain-containing protein</fullName>
    </recommendedName>
</protein>
<dbReference type="GeneID" id="109418238"/>
<dbReference type="InterPro" id="IPR058249">
    <property type="entry name" value="Pch2_C"/>
</dbReference>
<evidence type="ECO:0000256" key="4">
    <source>
        <dbReference type="ARBA" id="ARBA00023254"/>
    </source>
</evidence>
<evidence type="ECO:0000313" key="8">
    <source>
        <dbReference type="EnsemblMetazoa" id="AALFPA23_008213.P11062"/>
    </source>
</evidence>
<evidence type="ECO:0000256" key="6">
    <source>
        <dbReference type="SAM" id="MobiDB-lite"/>
    </source>
</evidence>
<dbReference type="Pfam" id="PF23242">
    <property type="entry name" value="AAA_lid_TRIP13_C"/>
    <property type="match status" value="1"/>
</dbReference>
<dbReference type="InterPro" id="IPR027417">
    <property type="entry name" value="P-loop_NTPase"/>
</dbReference>
<evidence type="ECO:0000256" key="3">
    <source>
        <dbReference type="ARBA" id="ARBA00022840"/>
    </source>
</evidence>
<comment type="similarity">
    <text evidence="1">Belongs to the AAA ATPase family. PCH2 subfamily.</text>
</comment>
<dbReference type="RefSeq" id="XP_062711530.1">
    <property type="nucleotide sequence ID" value="XM_062855546.1"/>
</dbReference>
<keyword evidence="2 5" id="KW-0547">Nucleotide-binding</keyword>
<dbReference type="Proteomes" id="UP000069940">
    <property type="component" value="Unassembled WGS sequence"/>
</dbReference>
<keyword evidence="9" id="KW-1185">Reference proteome</keyword>
<evidence type="ECO:0000256" key="5">
    <source>
        <dbReference type="RuleBase" id="RU003651"/>
    </source>
</evidence>
<dbReference type="CDD" id="cd19508">
    <property type="entry name" value="RecA-like_Pch2-like"/>
    <property type="match status" value="1"/>
</dbReference>
<organism evidence="8 9">
    <name type="scientific">Aedes albopictus</name>
    <name type="common">Asian tiger mosquito</name>
    <name type="synonym">Stegomyia albopicta</name>
    <dbReference type="NCBI Taxonomy" id="7160"/>
    <lineage>
        <taxon>Eukaryota</taxon>
        <taxon>Metazoa</taxon>
        <taxon>Ecdysozoa</taxon>
        <taxon>Arthropoda</taxon>
        <taxon>Hexapoda</taxon>
        <taxon>Insecta</taxon>
        <taxon>Pterygota</taxon>
        <taxon>Neoptera</taxon>
        <taxon>Endopterygota</taxon>
        <taxon>Diptera</taxon>
        <taxon>Nematocera</taxon>
        <taxon>Culicoidea</taxon>
        <taxon>Culicidae</taxon>
        <taxon>Culicinae</taxon>
        <taxon>Aedini</taxon>
        <taxon>Aedes</taxon>
        <taxon>Stegomyia</taxon>
    </lineage>
</organism>
<dbReference type="InterPro" id="IPR003959">
    <property type="entry name" value="ATPase_AAA_core"/>
</dbReference>
<reference evidence="9" key="1">
    <citation type="journal article" date="2015" name="Proc. Natl. Acad. Sci. U.S.A.">
        <title>Genome sequence of the Asian Tiger mosquito, Aedes albopictus, reveals insights into its biology, genetics, and evolution.</title>
        <authorList>
            <person name="Chen X.G."/>
            <person name="Jiang X."/>
            <person name="Gu J."/>
            <person name="Xu M."/>
            <person name="Wu Y."/>
            <person name="Deng Y."/>
            <person name="Zhang C."/>
            <person name="Bonizzoni M."/>
            <person name="Dermauw W."/>
            <person name="Vontas J."/>
            <person name="Armbruster P."/>
            <person name="Huang X."/>
            <person name="Yang Y."/>
            <person name="Zhang H."/>
            <person name="He W."/>
            <person name="Peng H."/>
            <person name="Liu Y."/>
            <person name="Wu K."/>
            <person name="Chen J."/>
            <person name="Lirakis M."/>
            <person name="Topalis P."/>
            <person name="Van Leeuwen T."/>
            <person name="Hall A.B."/>
            <person name="Jiang X."/>
            <person name="Thorpe C."/>
            <person name="Mueller R.L."/>
            <person name="Sun C."/>
            <person name="Waterhouse R.M."/>
            <person name="Yan G."/>
            <person name="Tu Z.J."/>
            <person name="Fang X."/>
            <person name="James A.A."/>
        </authorList>
    </citation>
    <scope>NUCLEOTIDE SEQUENCE [LARGE SCALE GENOMIC DNA]</scope>
    <source>
        <strain evidence="9">Foshan</strain>
    </source>
</reference>
<dbReference type="SMART" id="SM00382">
    <property type="entry name" value="AAA"/>
    <property type="match status" value="1"/>
</dbReference>
<dbReference type="PANTHER" id="PTHR45991:SF1">
    <property type="entry name" value="PACHYTENE CHECKPOINT PROTEIN 2 HOMOLOG"/>
    <property type="match status" value="1"/>
</dbReference>
<dbReference type="Pfam" id="PF00004">
    <property type="entry name" value="AAA"/>
    <property type="match status" value="1"/>
</dbReference>
<dbReference type="PROSITE" id="PS00674">
    <property type="entry name" value="AAA"/>
    <property type="match status" value="1"/>
</dbReference>